<feature type="transmembrane region" description="Helical" evidence="1">
    <location>
        <begin position="12"/>
        <end position="34"/>
    </location>
</feature>
<sequence>MHRRKLRKYAILKDIFGLLGGTALLVLIATTGGYCNGSMTFAMFALWTVISGEAMAICYMAYRCVQCREHRYLRIRELKKRKQQEMKKSA</sequence>
<protein>
    <submittedName>
        <fullName evidence="2">Uncharacterized protein</fullName>
    </submittedName>
</protein>
<dbReference type="EMBL" id="BSBO01000050">
    <property type="protein sequence ID" value="GLG06163.1"/>
    <property type="molecule type" value="Genomic_DNA"/>
</dbReference>
<gene>
    <name evidence="2" type="ORF">Selli1_33370</name>
</gene>
<dbReference type="RefSeq" id="WP_281874180.1">
    <property type="nucleotide sequence ID" value="NZ_BSBO01000050.1"/>
</dbReference>
<keyword evidence="1" id="KW-1133">Transmembrane helix</keyword>
<accession>A0A9W6CAL3</accession>
<organism evidence="2 3">
    <name type="scientific">Sellimonas catena</name>
    <dbReference type="NCBI Taxonomy" id="2994035"/>
    <lineage>
        <taxon>Bacteria</taxon>
        <taxon>Bacillati</taxon>
        <taxon>Bacillota</taxon>
        <taxon>Clostridia</taxon>
        <taxon>Lachnospirales</taxon>
        <taxon>Lachnospiraceae</taxon>
        <taxon>Sellimonas</taxon>
    </lineage>
</organism>
<reference evidence="2 3" key="1">
    <citation type="journal article" date="2023" name="Int. J. Syst. Evol. Microbiol.">
        <title>Sellimonas catena sp. nov., isolated from human faeces.</title>
        <authorList>
            <person name="Hisatomi A."/>
            <person name="Ohkuma M."/>
            <person name="Sakamoto M."/>
        </authorList>
    </citation>
    <scope>NUCLEOTIDE SEQUENCE [LARGE SCALE GENOMIC DNA]</scope>
    <source>
        <strain evidence="2 3">12EGH17</strain>
    </source>
</reference>
<dbReference type="AlphaFoldDB" id="A0A9W6CAL3"/>
<proteinExistence type="predicted"/>
<dbReference type="Proteomes" id="UP001145145">
    <property type="component" value="Unassembled WGS sequence"/>
</dbReference>
<evidence type="ECO:0000313" key="3">
    <source>
        <dbReference type="Proteomes" id="UP001145145"/>
    </source>
</evidence>
<name>A0A9W6CAL3_9FIRM</name>
<evidence type="ECO:0000256" key="1">
    <source>
        <dbReference type="SAM" id="Phobius"/>
    </source>
</evidence>
<keyword evidence="3" id="KW-1185">Reference proteome</keyword>
<keyword evidence="1" id="KW-0812">Transmembrane</keyword>
<keyword evidence="1" id="KW-0472">Membrane</keyword>
<feature type="transmembrane region" description="Helical" evidence="1">
    <location>
        <begin position="40"/>
        <end position="62"/>
    </location>
</feature>
<evidence type="ECO:0000313" key="2">
    <source>
        <dbReference type="EMBL" id="GLG06163.1"/>
    </source>
</evidence>
<comment type="caution">
    <text evidence="2">The sequence shown here is derived from an EMBL/GenBank/DDBJ whole genome shotgun (WGS) entry which is preliminary data.</text>
</comment>